<sequence>MSTFSISSLPSTFLEFLQANEIDPRIYTIRELPRYIRLNTQHPQLPTREELENQIGTKLWNVDGIDGFYGLDGRRRIVDCQAYKEGKIFGIDLSSGIAVCALDIQPDDHVLDLCCAPGAKLCMASNVLDVKGCGTITGVDVSRERMSTCRSLIRKYRIGGRVRLFVADGTTFDVLAPSFLDPIRRMNNKNHCTEAAPVEVRENVKRQQRELQPFWAPKTLRTDPQIRAPQFLYDKYEKYGWDKFEENFLNPERLNNLWDLQRNLLKNGWSLLKPGGILVYSTCSLSRRQNEDVIEWFLLHYHDAELETVPNVVNMTVAPRKGNDSGSIDLSKILLALDNSMDKFCTEYLRRSALQVLTSAGFEKTSRIAGEVFADVLKDYLICLGKSTQSSAINAGRVKSTSADVLAAFEDLGIDVEELREWAQTEGKNLGSYAGSQPLILKDLLRRGLPGYSVNSESNRPLKIVNKNYETMEKLLDKIQLVSSAEDYSKLESINQYSDSERTMQISESQEDMIDVKKEGEEEMVIDTDGLNENIESLPEHKVDGEIEKLEEKTNDDVKITVNENKLDDTVEMQIDVSINKSDNNAKCLKPWAQVRPSYVPEWLPPFPKIRSLNEEDQEKGDDKKVDDEKPEYTADSVVAKDDGGMDLEMKNASTNSSVNTSHDGNAKTTRRIKRSPDQRPPTYDQFANIYKSITLVKPVVKESETEMTKDEKRKKRKIKVSTSSLFPSHHIFETKFDGCDGVLSPDAPNSLSSSTLFKDIPKKMPIFSYPIPKPNKGVEPKAPLQTTPLSLDSKITEEKPLASRKGKEKMIIDAPDIFENPTPNPLPPKSQISVQRDTKSKTKKSVAPVTSDKLTSKSKKAVQPGTTVLKLRLGTSATPAIASTPSVQTELVINNDTADPPEIINCICPYPLSEIDDGNFMLSCDNCQ</sequence>
<name>A0ACA9M186_9GLOM</name>
<keyword evidence="2" id="KW-1185">Reference proteome</keyword>
<dbReference type="EMBL" id="CAJVPT010009608">
    <property type="protein sequence ID" value="CAG8563220.1"/>
    <property type="molecule type" value="Genomic_DNA"/>
</dbReference>
<reference evidence="1" key="1">
    <citation type="submission" date="2021-06" db="EMBL/GenBank/DDBJ databases">
        <authorList>
            <person name="Kallberg Y."/>
            <person name="Tangrot J."/>
            <person name="Rosling A."/>
        </authorList>
    </citation>
    <scope>NUCLEOTIDE SEQUENCE</scope>
    <source>
        <strain evidence="1">CL356</strain>
    </source>
</reference>
<gene>
    <name evidence="1" type="ORF">ACOLOM_LOCUS5317</name>
</gene>
<comment type="caution">
    <text evidence="1">The sequence shown here is derived from an EMBL/GenBank/DDBJ whole genome shotgun (WGS) entry which is preliminary data.</text>
</comment>
<protein>
    <submittedName>
        <fullName evidence="1">12849_t:CDS:1</fullName>
    </submittedName>
</protein>
<evidence type="ECO:0000313" key="1">
    <source>
        <dbReference type="EMBL" id="CAG8563220.1"/>
    </source>
</evidence>
<dbReference type="Proteomes" id="UP000789525">
    <property type="component" value="Unassembled WGS sequence"/>
</dbReference>
<accession>A0ACA9M186</accession>
<evidence type="ECO:0000313" key="2">
    <source>
        <dbReference type="Proteomes" id="UP000789525"/>
    </source>
</evidence>
<organism evidence="1 2">
    <name type="scientific">Acaulospora colombiana</name>
    <dbReference type="NCBI Taxonomy" id="27376"/>
    <lineage>
        <taxon>Eukaryota</taxon>
        <taxon>Fungi</taxon>
        <taxon>Fungi incertae sedis</taxon>
        <taxon>Mucoromycota</taxon>
        <taxon>Glomeromycotina</taxon>
        <taxon>Glomeromycetes</taxon>
        <taxon>Diversisporales</taxon>
        <taxon>Acaulosporaceae</taxon>
        <taxon>Acaulospora</taxon>
    </lineage>
</organism>
<feature type="non-terminal residue" evidence="1">
    <location>
        <position position="929"/>
    </location>
</feature>
<proteinExistence type="predicted"/>